<dbReference type="OrthoDB" id="9779263at2"/>
<keyword evidence="2" id="KW-0808">Transferase</keyword>
<comment type="caution">
    <text evidence="2">The sequence shown here is derived from an EMBL/GenBank/DDBJ whole genome shotgun (WGS) entry which is preliminary data.</text>
</comment>
<dbReference type="EMBL" id="WAIE01000001">
    <property type="protein sequence ID" value="KAB1443117.1"/>
    <property type="molecule type" value="Genomic_DNA"/>
</dbReference>
<dbReference type="AlphaFoldDB" id="A0A6N6N7S9"/>
<evidence type="ECO:0000259" key="1">
    <source>
        <dbReference type="Pfam" id="PF12804"/>
    </source>
</evidence>
<gene>
    <name evidence="2" type="ORF">F8A88_02305</name>
</gene>
<dbReference type="SUPFAM" id="SSF53448">
    <property type="entry name" value="Nucleotide-diphospho-sugar transferases"/>
    <property type="match status" value="1"/>
</dbReference>
<organism evidence="2 3">
    <name type="scientific">Pseudodesulfovibrio senegalensis</name>
    <dbReference type="NCBI Taxonomy" id="1721087"/>
    <lineage>
        <taxon>Bacteria</taxon>
        <taxon>Pseudomonadati</taxon>
        <taxon>Thermodesulfobacteriota</taxon>
        <taxon>Desulfovibrionia</taxon>
        <taxon>Desulfovibrionales</taxon>
        <taxon>Desulfovibrionaceae</taxon>
    </lineage>
</organism>
<dbReference type="Gene3D" id="3.90.550.10">
    <property type="entry name" value="Spore Coat Polysaccharide Biosynthesis Protein SpsA, Chain A"/>
    <property type="match status" value="1"/>
</dbReference>
<proteinExistence type="predicted"/>
<dbReference type="PANTHER" id="PTHR43777">
    <property type="entry name" value="MOLYBDENUM COFACTOR CYTIDYLYLTRANSFERASE"/>
    <property type="match status" value="1"/>
</dbReference>
<dbReference type="Pfam" id="PF12804">
    <property type="entry name" value="NTP_transf_3"/>
    <property type="match status" value="1"/>
</dbReference>
<feature type="domain" description="MobA-like NTP transferase" evidence="1">
    <location>
        <begin position="14"/>
        <end position="181"/>
    </location>
</feature>
<dbReference type="CDD" id="cd04182">
    <property type="entry name" value="GT_2_like_f"/>
    <property type="match status" value="1"/>
</dbReference>
<name>A0A6N6N7S9_9BACT</name>
<dbReference type="PANTHER" id="PTHR43777:SF1">
    <property type="entry name" value="MOLYBDENUM COFACTOR CYTIDYLYLTRANSFERASE"/>
    <property type="match status" value="1"/>
</dbReference>
<dbReference type="InterPro" id="IPR025877">
    <property type="entry name" value="MobA-like_NTP_Trfase"/>
</dbReference>
<protein>
    <submittedName>
        <fullName evidence="2">Nucleotidyltransferase family protein</fullName>
    </submittedName>
</protein>
<evidence type="ECO:0000313" key="3">
    <source>
        <dbReference type="Proteomes" id="UP000438699"/>
    </source>
</evidence>
<dbReference type="InterPro" id="IPR029044">
    <property type="entry name" value="Nucleotide-diphossugar_trans"/>
</dbReference>
<evidence type="ECO:0000313" key="2">
    <source>
        <dbReference type="EMBL" id="KAB1443117.1"/>
    </source>
</evidence>
<sequence>MSVTESATPCTVAGIVLAAGQSSRMGRNKMLLPVAETPMVCHVLEAALQGGLAPVVLVTGNESERVLRAVRDYFSGRNVDQQIVVRENREYASGQSASLRTGLDALPEQCIGAMFLLGDQPLVRADTVRTLAQAFVHEPDRWVAPEHAGQRGNPVIAPCSWFGRIRALTGDTGPRAYLGKTEARLMRVCVDDPGVVRDVDTPDEYTALNRLF</sequence>
<dbReference type="RefSeq" id="WP_151149449.1">
    <property type="nucleotide sequence ID" value="NZ_WAIE01000001.1"/>
</dbReference>
<dbReference type="GO" id="GO:0016779">
    <property type="term" value="F:nucleotidyltransferase activity"/>
    <property type="evidence" value="ECO:0007669"/>
    <property type="project" value="UniProtKB-ARBA"/>
</dbReference>
<accession>A0A6N6N7S9</accession>
<keyword evidence="3" id="KW-1185">Reference proteome</keyword>
<dbReference type="Proteomes" id="UP000438699">
    <property type="component" value="Unassembled WGS sequence"/>
</dbReference>
<reference evidence="2 3" key="1">
    <citation type="journal article" date="2017" name="Int. J. Syst. Evol. Microbiol.">
        <title>Desulfovibrio senegalensis sp. nov., a mesophilic sulfate reducer isolated from marine sediment.</title>
        <authorList>
            <person name="Thioye A."/>
            <person name="Gam Z.B.A."/>
            <person name="Mbengue M."/>
            <person name="Cayol J.L."/>
            <person name="Joseph-Bartoli M."/>
            <person name="Toure-Kane C."/>
            <person name="Labat M."/>
        </authorList>
    </citation>
    <scope>NUCLEOTIDE SEQUENCE [LARGE SCALE GENOMIC DNA]</scope>
    <source>
        <strain evidence="2 3">DSM 101509</strain>
    </source>
</reference>